<organism evidence="1 2">
    <name type="scientific">Nakamurella flava</name>
    <dbReference type="NCBI Taxonomy" id="2576308"/>
    <lineage>
        <taxon>Bacteria</taxon>
        <taxon>Bacillati</taxon>
        <taxon>Actinomycetota</taxon>
        <taxon>Actinomycetes</taxon>
        <taxon>Nakamurellales</taxon>
        <taxon>Nakamurellaceae</taxon>
        <taxon>Nakamurella</taxon>
    </lineage>
</organism>
<proteinExistence type="predicted"/>
<dbReference type="Pfam" id="PF04402">
    <property type="entry name" value="SIMPL"/>
    <property type="match status" value="1"/>
</dbReference>
<name>A0A4U6QAV8_9ACTN</name>
<dbReference type="AlphaFoldDB" id="A0A4U6QAV8"/>
<dbReference type="EMBL" id="SZZH01000006">
    <property type="protein sequence ID" value="TKV57090.1"/>
    <property type="molecule type" value="Genomic_DNA"/>
</dbReference>
<evidence type="ECO:0000313" key="2">
    <source>
        <dbReference type="Proteomes" id="UP000306985"/>
    </source>
</evidence>
<dbReference type="Gene3D" id="3.30.70.2970">
    <property type="entry name" value="Protein of unknown function (DUF541), domain 2"/>
    <property type="match status" value="1"/>
</dbReference>
<reference evidence="1 2" key="1">
    <citation type="submission" date="2019-05" db="EMBL/GenBank/DDBJ databases">
        <title>Nakamurella sp. N5BH11, whole genome shotgun sequence.</title>
        <authorList>
            <person name="Tuo L."/>
        </authorList>
    </citation>
    <scope>NUCLEOTIDE SEQUENCE [LARGE SCALE GENOMIC DNA]</scope>
    <source>
        <strain evidence="1 2">N5BH11</strain>
    </source>
</reference>
<dbReference type="InterPro" id="IPR052022">
    <property type="entry name" value="26kDa_periplasmic_antigen"/>
</dbReference>
<dbReference type="PANTHER" id="PTHR34387:SF2">
    <property type="entry name" value="SLR1258 PROTEIN"/>
    <property type="match status" value="1"/>
</dbReference>
<evidence type="ECO:0000313" key="1">
    <source>
        <dbReference type="EMBL" id="TKV57090.1"/>
    </source>
</evidence>
<dbReference type="PANTHER" id="PTHR34387">
    <property type="entry name" value="SLR1258 PROTEIN"/>
    <property type="match status" value="1"/>
</dbReference>
<protein>
    <submittedName>
        <fullName evidence="1">DUF541 domain-containing protein</fullName>
    </submittedName>
</protein>
<gene>
    <name evidence="1" type="ORF">FDO65_20005</name>
</gene>
<dbReference type="RefSeq" id="WP_137451476.1">
    <property type="nucleotide sequence ID" value="NZ_SZZH01000006.1"/>
</dbReference>
<comment type="caution">
    <text evidence="1">The sequence shown here is derived from an EMBL/GenBank/DDBJ whole genome shotgun (WGS) entry which is preliminary data.</text>
</comment>
<accession>A0A4U6QAV8</accession>
<sequence length="210" mass="21690">MSERTGITVVGSGTAAAAVDQVQINLAVEVTRAQLGEAFTTVAQTVTALLTILADGGVESRSVRTTNLSLGPAWDHNHGQPRLAGYQAGQRLIVRVVGVHGLDRLLGDIATLGAEGVRIDNLSMTPGSPGQALAQARDAAFADAKARAEQLAGLAGRRLGPVQSVQEAPGGGHPDWIPQSTGAFSRQSMPVAAGETDVAVELTVHWSFVD</sequence>
<dbReference type="InterPro" id="IPR007497">
    <property type="entry name" value="SIMPL/DUF541"/>
</dbReference>
<dbReference type="Proteomes" id="UP000306985">
    <property type="component" value="Unassembled WGS sequence"/>
</dbReference>
<dbReference type="Gene3D" id="3.30.110.170">
    <property type="entry name" value="Protein of unknown function (DUF541), domain 1"/>
    <property type="match status" value="1"/>
</dbReference>
<keyword evidence="2" id="KW-1185">Reference proteome</keyword>
<dbReference type="GO" id="GO:0006974">
    <property type="term" value="P:DNA damage response"/>
    <property type="evidence" value="ECO:0007669"/>
    <property type="project" value="TreeGrafter"/>
</dbReference>
<dbReference type="OrthoDB" id="5191177at2"/>